<name>A0A1F7WA08_9BACT</name>
<dbReference type="AlphaFoldDB" id="A0A1F7WA08"/>
<sequence>MTHKILLVGPQGSGKGTQAQILSEKLNVPAFAMGQLLRDEVAAGTEVGMKVKWILESGHLVSDLVAAEVLQARLKRPDVANGYILDGYPRNLEQYGMFTFDEPTHAIVIEVPREESLKRLGGRLTCERCGKVYAMSSGSSIGDPCACGGSLLQRSDDVPEAINRRLDIYDHDTIPMLAKFEDRGILRRVNGVGTVKEVQDRILAGLEM</sequence>
<dbReference type="GO" id="GO:0005737">
    <property type="term" value="C:cytoplasm"/>
    <property type="evidence" value="ECO:0007669"/>
    <property type="project" value="UniProtKB-SubCell"/>
</dbReference>
<feature type="binding site" evidence="5">
    <location>
        <position position="154"/>
    </location>
    <ligand>
        <name>AMP</name>
        <dbReference type="ChEBI" id="CHEBI:456215"/>
    </ligand>
</feature>
<dbReference type="GO" id="GO:0005524">
    <property type="term" value="F:ATP binding"/>
    <property type="evidence" value="ECO:0007669"/>
    <property type="project" value="UniProtKB-UniRule"/>
</dbReference>
<dbReference type="PRINTS" id="PR00094">
    <property type="entry name" value="ADENYLTKNASE"/>
</dbReference>
<feature type="binding site" evidence="5">
    <location>
        <position position="165"/>
    </location>
    <ligand>
        <name>AMP</name>
        <dbReference type="ChEBI" id="CHEBI:456215"/>
    </ligand>
</feature>
<keyword evidence="4 5" id="KW-0418">Kinase</keyword>
<evidence type="ECO:0000256" key="4">
    <source>
        <dbReference type="ARBA" id="ARBA00022777"/>
    </source>
</evidence>
<dbReference type="InterPro" id="IPR006259">
    <property type="entry name" value="Adenyl_kin_sub"/>
</dbReference>
<feature type="binding site" evidence="5">
    <location>
        <position position="123"/>
    </location>
    <ligand>
        <name>ATP</name>
        <dbReference type="ChEBI" id="CHEBI:30616"/>
    </ligand>
</feature>
<keyword evidence="5 7" id="KW-0067">ATP-binding</keyword>
<dbReference type="InterPro" id="IPR033690">
    <property type="entry name" value="Adenylat_kinase_CS"/>
</dbReference>
<comment type="subcellular location">
    <subcellularLocation>
        <location evidence="5 7">Cytoplasm</location>
    </subcellularLocation>
</comment>
<keyword evidence="2 5" id="KW-0545">Nucleotide biosynthesis</keyword>
<comment type="caution">
    <text evidence="5">Lacks conserved residue(s) required for the propagation of feature annotation.</text>
</comment>
<evidence type="ECO:0000256" key="7">
    <source>
        <dbReference type="RuleBase" id="RU003331"/>
    </source>
</evidence>
<dbReference type="InterPro" id="IPR027417">
    <property type="entry name" value="P-loop_NTPase"/>
</dbReference>
<comment type="function">
    <text evidence="5">Catalyzes the reversible transfer of the terminal phosphate group between ATP and AMP. Plays an important role in cellular energy homeostasis and in adenine nucleotide metabolism.</text>
</comment>
<keyword evidence="5" id="KW-0963">Cytoplasm</keyword>
<feature type="binding site" evidence="5">
    <location>
        <position position="94"/>
    </location>
    <ligand>
        <name>AMP</name>
        <dbReference type="ChEBI" id="CHEBI:456215"/>
    </ligand>
</feature>
<comment type="domain">
    <text evidence="5">Consists of three domains, a large central CORE domain and two small peripheral domains, NMPbind and LID, which undergo movements during catalysis. The LID domain closes over the site of phosphoryl transfer upon ATP binding. Assembling and dissambling the active center during each catalytic cycle provides an effective means to prevent ATP hydrolysis.</text>
</comment>
<dbReference type="Pfam" id="PF00406">
    <property type="entry name" value="ADK"/>
    <property type="match status" value="1"/>
</dbReference>
<dbReference type="PROSITE" id="PS00113">
    <property type="entry name" value="ADENYLATE_KINASE"/>
    <property type="match status" value="1"/>
</dbReference>
<proteinExistence type="inferred from homology"/>
<dbReference type="SUPFAM" id="SSF52540">
    <property type="entry name" value="P-loop containing nucleoside triphosphate hydrolases"/>
    <property type="match status" value="1"/>
</dbReference>
<reference evidence="8 9" key="1">
    <citation type="journal article" date="2016" name="Nat. Commun.">
        <title>Thousands of microbial genomes shed light on interconnected biogeochemical processes in an aquifer system.</title>
        <authorList>
            <person name="Anantharaman K."/>
            <person name="Brown C.T."/>
            <person name="Hug L.A."/>
            <person name="Sharon I."/>
            <person name="Castelle C.J."/>
            <person name="Probst A.J."/>
            <person name="Thomas B.C."/>
            <person name="Singh A."/>
            <person name="Wilkins M.J."/>
            <person name="Karaoz U."/>
            <person name="Brodie E.L."/>
            <person name="Williams K.H."/>
            <person name="Hubbard S.S."/>
            <person name="Banfield J.F."/>
        </authorList>
    </citation>
    <scope>NUCLEOTIDE SEQUENCE [LARGE SCALE GENOMIC DNA]</scope>
</reference>
<evidence type="ECO:0000256" key="3">
    <source>
        <dbReference type="ARBA" id="ARBA00022741"/>
    </source>
</evidence>
<dbReference type="GO" id="GO:0004017">
    <property type="term" value="F:AMP kinase activity"/>
    <property type="evidence" value="ECO:0007669"/>
    <property type="project" value="UniProtKB-UniRule"/>
</dbReference>
<feature type="region of interest" description="NMP" evidence="5">
    <location>
        <begin position="32"/>
        <end position="61"/>
    </location>
</feature>
<comment type="pathway">
    <text evidence="5">Purine metabolism; AMP biosynthesis via salvage pathway; AMP from ADP: step 1/1.</text>
</comment>
<keyword evidence="3 5" id="KW-0547">Nucleotide-binding</keyword>
<protein>
    <recommendedName>
        <fullName evidence="5 7">Adenylate kinase</fullName>
        <shortName evidence="5">AK</shortName>
        <ecNumber evidence="5 7">2.7.4.3</ecNumber>
    </recommendedName>
    <alternativeName>
        <fullName evidence="5">ATP-AMP transphosphorylase</fullName>
    </alternativeName>
    <alternativeName>
        <fullName evidence="5">ATP:AMP phosphotransferase</fullName>
    </alternativeName>
    <alternativeName>
        <fullName evidence="5">Adenylate monophosphate kinase</fullName>
    </alternativeName>
</protein>
<feature type="binding site" evidence="5">
    <location>
        <begin position="59"/>
        <end position="61"/>
    </location>
    <ligand>
        <name>AMP</name>
        <dbReference type="ChEBI" id="CHEBI:456215"/>
    </ligand>
</feature>
<dbReference type="NCBIfam" id="TIGR01351">
    <property type="entry name" value="adk"/>
    <property type="match status" value="1"/>
</dbReference>
<dbReference type="Proteomes" id="UP000176501">
    <property type="component" value="Unassembled WGS sequence"/>
</dbReference>
<evidence type="ECO:0000256" key="6">
    <source>
        <dbReference type="RuleBase" id="RU003330"/>
    </source>
</evidence>
<dbReference type="EC" id="2.7.4.3" evidence="5 7"/>
<feature type="binding site" evidence="5">
    <location>
        <position position="193"/>
    </location>
    <ligand>
        <name>ATP</name>
        <dbReference type="ChEBI" id="CHEBI:30616"/>
    </ligand>
</feature>
<evidence type="ECO:0000256" key="5">
    <source>
        <dbReference type="HAMAP-Rule" id="MF_00235"/>
    </source>
</evidence>
<dbReference type="PANTHER" id="PTHR23359">
    <property type="entry name" value="NUCLEOTIDE KINASE"/>
    <property type="match status" value="1"/>
</dbReference>
<feature type="binding site" evidence="5">
    <location>
        <begin position="12"/>
        <end position="17"/>
    </location>
    <ligand>
        <name>ATP</name>
        <dbReference type="ChEBI" id="CHEBI:30616"/>
    </ligand>
</feature>
<organism evidence="8 9">
    <name type="scientific">Candidatus Uhrbacteria bacterium RIFOXYB2_FULL_57_15</name>
    <dbReference type="NCBI Taxonomy" id="1802422"/>
    <lineage>
        <taxon>Bacteria</taxon>
        <taxon>Candidatus Uhriibacteriota</taxon>
    </lineage>
</organism>
<accession>A0A1F7WA08</accession>
<gene>
    <name evidence="5" type="primary">adk</name>
    <name evidence="8" type="ORF">A2304_02615</name>
</gene>
<dbReference type="Gene3D" id="3.40.50.300">
    <property type="entry name" value="P-loop containing nucleotide triphosphate hydrolases"/>
    <property type="match status" value="1"/>
</dbReference>
<evidence type="ECO:0000313" key="9">
    <source>
        <dbReference type="Proteomes" id="UP000176501"/>
    </source>
</evidence>
<comment type="subunit">
    <text evidence="5 7">Monomer.</text>
</comment>
<dbReference type="EMBL" id="MGFE01000011">
    <property type="protein sequence ID" value="OGL99017.1"/>
    <property type="molecule type" value="Genomic_DNA"/>
</dbReference>
<feature type="binding site" evidence="5">
    <location>
        <position position="38"/>
    </location>
    <ligand>
        <name>AMP</name>
        <dbReference type="ChEBI" id="CHEBI:456215"/>
    </ligand>
</feature>
<dbReference type="UniPathway" id="UPA00588">
    <property type="reaction ID" value="UER00649"/>
</dbReference>
<comment type="caution">
    <text evidence="8">The sequence shown here is derived from an EMBL/GenBank/DDBJ whole genome shotgun (WGS) entry which is preliminary data.</text>
</comment>
<keyword evidence="1 5" id="KW-0808">Transferase</keyword>
<evidence type="ECO:0000256" key="2">
    <source>
        <dbReference type="ARBA" id="ARBA00022727"/>
    </source>
</evidence>
<dbReference type="CDD" id="cd01428">
    <property type="entry name" value="ADK"/>
    <property type="match status" value="1"/>
</dbReference>
<dbReference type="InterPro" id="IPR000850">
    <property type="entry name" value="Adenylat/UMP-CMP_kin"/>
</dbReference>
<evidence type="ECO:0000313" key="8">
    <source>
        <dbReference type="EMBL" id="OGL99017.1"/>
    </source>
</evidence>
<evidence type="ECO:0000256" key="1">
    <source>
        <dbReference type="ARBA" id="ARBA00022679"/>
    </source>
</evidence>
<comment type="similarity">
    <text evidence="5 6">Belongs to the adenylate kinase family.</text>
</comment>
<dbReference type="GO" id="GO:0044209">
    <property type="term" value="P:AMP salvage"/>
    <property type="evidence" value="ECO:0007669"/>
    <property type="project" value="UniProtKB-UniRule"/>
</dbReference>
<comment type="catalytic activity">
    <reaction evidence="5 7">
        <text>AMP + ATP = 2 ADP</text>
        <dbReference type="Rhea" id="RHEA:12973"/>
        <dbReference type="ChEBI" id="CHEBI:30616"/>
        <dbReference type="ChEBI" id="CHEBI:456215"/>
        <dbReference type="ChEBI" id="CHEBI:456216"/>
        <dbReference type="EC" id="2.7.4.3"/>
    </reaction>
</comment>
<feature type="binding site" evidence="5">
    <location>
        <begin position="132"/>
        <end position="133"/>
    </location>
    <ligand>
        <name>ATP</name>
        <dbReference type="ChEBI" id="CHEBI:30616"/>
    </ligand>
</feature>
<feature type="binding site" evidence="5">
    <location>
        <begin position="87"/>
        <end position="90"/>
    </location>
    <ligand>
        <name>AMP</name>
        <dbReference type="ChEBI" id="CHEBI:456215"/>
    </ligand>
</feature>
<dbReference type="HAMAP" id="MF_00235">
    <property type="entry name" value="Adenylate_kinase_Adk"/>
    <property type="match status" value="1"/>
</dbReference>